<dbReference type="AlphaFoldDB" id="A0A9P6E1W6"/>
<dbReference type="InterPro" id="IPR032632">
    <property type="entry name" value="Peptidase_M16_M"/>
</dbReference>
<dbReference type="Pfam" id="PF16187">
    <property type="entry name" value="Peptidase_M16_M"/>
    <property type="match status" value="1"/>
</dbReference>
<dbReference type="InterPro" id="IPR054734">
    <property type="entry name" value="PqqF-like_C_4"/>
</dbReference>
<accession>A0A9P6E1W6</accession>
<organism evidence="14 15">
    <name type="scientific">Hydnum rufescens UP504</name>
    <dbReference type="NCBI Taxonomy" id="1448309"/>
    <lineage>
        <taxon>Eukaryota</taxon>
        <taxon>Fungi</taxon>
        <taxon>Dikarya</taxon>
        <taxon>Basidiomycota</taxon>
        <taxon>Agaricomycotina</taxon>
        <taxon>Agaricomycetes</taxon>
        <taxon>Cantharellales</taxon>
        <taxon>Hydnaceae</taxon>
        <taxon>Hydnum</taxon>
    </lineage>
</organism>
<evidence type="ECO:0000256" key="9">
    <source>
        <dbReference type="SAM" id="MobiDB-lite"/>
    </source>
</evidence>
<keyword evidence="15" id="KW-1185">Reference proteome</keyword>
<dbReference type="GO" id="GO:0043171">
    <property type="term" value="P:peptide catabolic process"/>
    <property type="evidence" value="ECO:0007669"/>
    <property type="project" value="TreeGrafter"/>
</dbReference>
<feature type="domain" description="Peptidase M16 middle/third" evidence="12">
    <location>
        <begin position="449"/>
        <end position="744"/>
    </location>
</feature>
<keyword evidence="7" id="KW-0482">Metalloprotease</keyword>
<evidence type="ECO:0000313" key="15">
    <source>
        <dbReference type="Proteomes" id="UP000886523"/>
    </source>
</evidence>
<protein>
    <recommendedName>
        <fullName evidence="16">Insulin-degrading enzyme</fullName>
    </recommendedName>
</protein>
<feature type="domain" description="Coenzyme PQQ synthesis protein F-like C-terminal lobe" evidence="13">
    <location>
        <begin position="837"/>
        <end position="935"/>
    </location>
</feature>
<evidence type="ECO:0000256" key="3">
    <source>
        <dbReference type="ARBA" id="ARBA00022670"/>
    </source>
</evidence>
<keyword evidence="5" id="KW-0378">Hydrolase</keyword>
<dbReference type="PANTHER" id="PTHR43690:SF18">
    <property type="entry name" value="INSULIN-DEGRADING ENZYME-RELATED"/>
    <property type="match status" value="1"/>
</dbReference>
<evidence type="ECO:0000256" key="8">
    <source>
        <dbReference type="RuleBase" id="RU004447"/>
    </source>
</evidence>
<evidence type="ECO:0000256" key="7">
    <source>
        <dbReference type="ARBA" id="ARBA00023049"/>
    </source>
</evidence>
<comment type="cofactor">
    <cofactor evidence="1">
        <name>Zn(2+)</name>
        <dbReference type="ChEBI" id="CHEBI:29105"/>
    </cofactor>
</comment>
<dbReference type="Pfam" id="PF22456">
    <property type="entry name" value="PqqF-like_C_4"/>
    <property type="match status" value="1"/>
</dbReference>
<evidence type="ECO:0000256" key="1">
    <source>
        <dbReference type="ARBA" id="ARBA00001947"/>
    </source>
</evidence>
<dbReference type="OrthoDB" id="952271at2759"/>
<dbReference type="GO" id="GO:0005829">
    <property type="term" value="C:cytosol"/>
    <property type="evidence" value="ECO:0007669"/>
    <property type="project" value="TreeGrafter"/>
</dbReference>
<evidence type="ECO:0000259" key="13">
    <source>
        <dbReference type="Pfam" id="PF22456"/>
    </source>
</evidence>
<dbReference type="PANTHER" id="PTHR43690">
    <property type="entry name" value="NARDILYSIN"/>
    <property type="match status" value="1"/>
</dbReference>
<feature type="region of interest" description="Disordered" evidence="9">
    <location>
        <begin position="224"/>
        <end position="247"/>
    </location>
</feature>
<gene>
    <name evidence="14" type="ORF">BS47DRAFT_1336260</name>
</gene>
<dbReference type="InterPro" id="IPR001431">
    <property type="entry name" value="Pept_M16_Zn_BS"/>
</dbReference>
<dbReference type="InterPro" id="IPR050626">
    <property type="entry name" value="Peptidase_M16"/>
</dbReference>
<dbReference type="InterPro" id="IPR011249">
    <property type="entry name" value="Metalloenz_LuxS/M16"/>
</dbReference>
<dbReference type="GO" id="GO:0046872">
    <property type="term" value="F:metal ion binding"/>
    <property type="evidence" value="ECO:0007669"/>
    <property type="project" value="UniProtKB-KW"/>
</dbReference>
<dbReference type="GO" id="GO:0005739">
    <property type="term" value="C:mitochondrion"/>
    <property type="evidence" value="ECO:0007669"/>
    <property type="project" value="TreeGrafter"/>
</dbReference>
<feature type="domain" description="Peptidase M16 N-terminal" evidence="10">
    <location>
        <begin position="62"/>
        <end position="198"/>
    </location>
</feature>
<dbReference type="GO" id="GO:0004222">
    <property type="term" value="F:metalloendopeptidase activity"/>
    <property type="evidence" value="ECO:0007669"/>
    <property type="project" value="InterPro"/>
</dbReference>
<keyword evidence="6" id="KW-0862">Zinc</keyword>
<comment type="caution">
    <text evidence="14">The sequence shown here is derived from an EMBL/GenBank/DDBJ whole genome shotgun (WGS) entry which is preliminary data.</text>
</comment>
<dbReference type="Pfam" id="PF00675">
    <property type="entry name" value="Peptidase_M16"/>
    <property type="match status" value="1"/>
</dbReference>
<keyword evidence="4" id="KW-0479">Metal-binding</keyword>
<evidence type="ECO:0000313" key="14">
    <source>
        <dbReference type="EMBL" id="KAF9519998.1"/>
    </source>
</evidence>
<evidence type="ECO:0000256" key="6">
    <source>
        <dbReference type="ARBA" id="ARBA00022833"/>
    </source>
</evidence>
<evidence type="ECO:0000256" key="2">
    <source>
        <dbReference type="ARBA" id="ARBA00007261"/>
    </source>
</evidence>
<comment type="similarity">
    <text evidence="2 8">Belongs to the peptidase M16 family.</text>
</comment>
<dbReference type="SUPFAM" id="SSF63411">
    <property type="entry name" value="LuxS/MPP-like metallohydrolase"/>
    <property type="match status" value="4"/>
</dbReference>
<dbReference type="Gene3D" id="3.30.830.10">
    <property type="entry name" value="Metalloenzyme, LuxS/M16 peptidase-like"/>
    <property type="match status" value="4"/>
</dbReference>
<feature type="compositionally biased region" description="Polar residues" evidence="9">
    <location>
        <begin position="226"/>
        <end position="239"/>
    </location>
</feature>
<evidence type="ECO:0000256" key="5">
    <source>
        <dbReference type="ARBA" id="ARBA00022801"/>
    </source>
</evidence>
<dbReference type="GO" id="GO:0051603">
    <property type="term" value="P:proteolysis involved in protein catabolic process"/>
    <property type="evidence" value="ECO:0007669"/>
    <property type="project" value="TreeGrafter"/>
</dbReference>
<evidence type="ECO:0008006" key="16">
    <source>
        <dbReference type="Google" id="ProtNLM"/>
    </source>
</evidence>
<dbReference type="PROSITE" id="PS00143">
    <property type="entry name" value="INSULINASE"/>
    <property type="match status" value="1"/>
</dbReference>
<evidence type="ECO:0000259" key="11">
    <source>
        <dbReference type="Pfam" id="PF05193"/>
    </source>
</evidence>
<name>A0A9P6E1W6_9AGAM</name>
<dbReference type="Pfam" id="PF05193">
    <property type="entry name" value="Peptidase_M16_C"/>
    <property type="match status" value="1"/>
</dbReference>
<evidence type="ECO:0000259" key="12">
    <source>
        <dbReference type="Pfam" id="PF16187"/>
    </source>
</evidence>
<dbReference type="EMBL" id="MU128914">
    <property type="protein sequence ID" value="KAF9519998.1"/>
    <property type="molecule type" value="Genomic_DNA"/>
</dbReference>
<evidence type="ECO:0000259" key="10">
    <source>
        <dbReference type="Pfam" id="PF00675"/>
    </source>
</evidence>
<reference evidence="14" key="1">
    <citation type="journal article" date="2020" name="Nat. Commun.">
        <title>Large-scale genome sequencing of mycorrhizal fungi provides insights into the early evolution of symbiotic traits.</title>
        <authorList>
            <person name="Miyauchi S."/>
            <person name="Kiss E."/>
            <person name="Kuo A."/>
            <person name="Drula E."/>
            <person name="Kohler A."/>
            <person name="Sanchez-Garcia M."/>
            <person name="Morin E."/>
            <person name="Andreopoulos B."/>
            <person name="Barry K.W."/>
            <person name="Bonito G."/>
            <person name="Buee M."/>
            <person name="Carver A."/>
            <person name="Chen C."/>
            <person name="Cichocki N."/>
            <person name="Clum A."/>
            <person name="Culley D."/>
            <person name="Crous P.W."/>
            <person name="Fauchery L."/>
            <person name="Girlanda M."/>
            <person name="Hayes R.D."/>
            <person name="Keri Z."/>
            <person name="LaButti K."/>
            <person name="Lipzen A."/>
            <person name="Lombard V."/>
            <person name="Magnuson J."/>
            <person name="Maillard F."/>
            <person name="Murat C."/>
            <person name="Nolan M."/>
            <person name="Ohm R.A."/>
            <person name="Pangilinan J."/>
            <person name="Pereira M.F."/>
            <person name="Perotto S."/>
            <person name="Peter M."/>
            <person name="Pfister S."/>
            <person name="Riley R."/>
            <person name="Sitrit Y."/>
            <person name="Stielow J.B."/>
            <person name="Szollosi G."/>
            <person name="Zifcakova L."/>
            <person name="Stursova M."/>
            <person name="Spatafora J.W."/>
            <person name="Tedersoo L."/>
            <person name="Vaario L.M."/>
            <person name="Yamada A."/>
            <person name="Yan M."/>
            <person name="Wang P."/>
            <person name="Xu J."/>
            <person name="Bruns T."/>
            <person name="Baldrian P."/>
            <person name="Vilgalys R."/>
            <person name="Dunand C."/>
            <person name="Henrissat B."/>
            <person name="Grigoriev I.V."/>
            <person name="Hibbett D."/>
            <person name="Nagy L.G."/>
            <person name="Martin F.M."/>
        </authorList>
    </citation>
    <scope>NUCLEOTIDE SEQUENCE</scope>
    <source>
        <strain evidence="14">UP504</strain>
    </source>
</reference>
<keyword evidence="3" id="KW-0645">Protease</keyword>
<sequence length="1117" mass="126880">MAPYSTPSEIGVDPQALNRIVPENNLWRQEGSYSVFTPTIEKSAQDDRSYRLITLSNGLQALLISDPKTDKGAASLDVGVGHLSDPDERPGLAHFCEHLLFMGTEQFPKENAYGEFVSQNGGSTNAYTSTTNTNYHFSISASALPGALERFSAFFHSPLFAPSCTARELKAVDSENKKNQQSDMWRLFQLDKSLSAPDSPWRKFGTGNWESLMARDRPKADGIANLNGSKSNGTATPLSHGSGEGGDGGREVRAILLEWYAQHYSANRMTLAILGKESLEDLTTLAAKLFSPVPNRNLPPLRNGPITLNSLPPINSPWSTEQEGTTIFTKTVMDFRALEIRWVIPWQTPQYKFKPAKFLSHFIGHEGYGSIFSTLKNRGWIISLVCSSMGGDRNNGYEFFRVALNLTKEGWENYPSIVATIHAYIRLLQSSPIPRWYFEEEKNIRSTAFRTSEKTLPSSYVTQLSEQLSKPYAREDILSGSSLIYDYDESLVRDLLAQLTPFKARITMMSRDDWATVRVGGELLFPDGINEAKWEKERWYGTEYIVRRTLHRDGEVVEGLHLPTPNEFIPTDFSVDKKEIAHPLFRPLKIRETSLSTLWYKKDDRFWVPKASFLFNIRSCLLNYQFLVPSHPVTPRNDVMTRLFARLVDDALAERTYDATLAGTADGLSVDVSGYNHKLDLLLDTILKEIKSFTVHPDRFAVHVEQLRQEWENWELDQPYVLSQKKVAQILQERSWSAKERLAELEFVTVEDLQPLVHGNVRKDSALLVMRQVEEILGSRTLTPAEQISMRSYIFPAGCNYVYETAVPNKADVNNGITYYCQIGDNVDVRLRETLRLLSQIAREPAFDQLRTKEQLGYIVFSGYWVFTGTMGFRITIQSERNPVYLESRVDAFLEHLKVVIEDMSQEDFERERQSLIDKIMDQLKNLREETRRLWDHIDDGYYEFRHREVASETLKTISKAEVLSVLTTHIHPSSPTRSKISIHLRTQAGPSPKMSRAASAAFLEHLKAAGIPVEEGPYNQGAEMELPVEFNQKLWTAYFTEQSPEFDKTVAKDLVELIAKLARQYPVEDVDDDEIDGVKLREGTVYLDDLVALRSSLTLGKAAKPMEIYNDLPSKL</sequence>
<dbReference type="InterPro" id="IPR011765">
    <property type="entry name" value="Pept_M16_N"/>
</dbReference>
<dbReference type="FunFam" id="3.30.830.10:FF:000005">
    <property type="entry name" value="nardilysin isoform X1"/>
    <property type="match status" value="1"/>
</dbReference>
<feature type="domain" description="Peptidase M16 C-terminal" evidence="11">
    <location>
        <begin position="255"/>
        <end position="443"/>
    </location>
</feature>
<proteinExistence type="inferred from homology"/>
<dbReference type="InterPro" id="IPR007863">
    <property type="entry name" value="Peptidase_M16_C"/>
</dbReference>
<dbReference type="Proteomes" id="UP000886523">
    <property type="component" value="Unassembled WGS sequence"/>
</dbReference>
<evidence type="ECO:0000256" key="4">
    <source>
        <dbReference type="ARBA" id="ARBA00022723"/>
    </source>
</evidence>
<dbReference type="FunFam" id="3.30.830.10:FF:000012">
    <property type="entry name" value="Protease 3"/>
    <property type="match status" value="1"/>
</dbReference>